<dbReference type="STRING" id="34097.SAMN02745150_00297"/>
<dbReference type="Pfam" id="PF13186">
    <property type="entry name" value="SPASM"/>
    <property type="match status" value="1"/>
</dbReference>
<dbReference type="AlphaFoldDB" id="A0A1I1D5W1"/>
<dbReference type="InterPro" id="IPR013785">
    <property type="entry name" value="Aldolase_TIM"/>
</dbReference>
<evidence type="ECO:0000259" key="1">
    <source>
        <dbReference type="Pfam" id="PF13186"/>
    </source>
</evidence>
<evidence type="ECO:0000313" key="3">
    <source>
        <dbReference type="Proteomes" id="UP000240042"/>
    </source>
</evidence>
<evidence type="ECO:0000313" key="2">
    <source>
        <dbReference type="EMBL" id="SFB69736.1"/>
    </source>
</evidence>
<dbReference type="SUPFAM" id="SSF102114">
    <property type="entry name" value="Radical SAM enzymes"/>
    <property type="match status" value="1"/>
</dbReference>
<keyword evidence="3" id="KW-1185">Reference proteome</keyword>
<sequence length="466" mass="53869">MHNVLFLLIDDTQSFLKTRYLKELKVIHENLLKKLYPLGGEILVAGLELDFCTQRRFHNIKDLFSYAATQAKGRDIIVANAYSGALCVDQTKEILNFLRTRQYDISFAEHMPEGLIPSVVAGEFAEDFLYFLDEKTSFGIPFKELVNWEYKGIDVGVYLSSSRIAMERIDFLPVEKNSSLYLNELSYDFNFTLEKAENFAEKNRAQIHRFPHYVAVELCPKTDEFHTADFSEKPNIALPLFTNIVQELNLWAPEAVLSLGVWGEPFAHPLFEDLFQQLENNKERRIIVESRTLILNEKLASLVLSRPNTELIFDLSPKSNLPSNEELNKFFSKLPNQEKLWIRLTRAHESEDLIPKFLKTWKHLMPRIIITKADSFGDPSVKTVDLAPIRRHACYALSRDITILSDGTVMLCRQNTDLIGSPGNVAKESLEDLWKKNLSKYFYQHQGQFSSCKQCQGCDDWWIFNF</sequence>
<accession>A0A1I1D5W1</accession>
<proteinExistence type="predicted"/>
<dbReference type="InterPro" id="IPR058240">
    <property type="entry name" value="rSAM_sf"/>
</dbReference>
<dbReference type="InterPro" id="IPR050377">
    <property type="entry name" value="Radical_SAM_PqqE_MftC-like"/>
</dbReference>
<dbReference type="PANTHER" id="PTHR11228">
    <property type="entry name" value="RADICAL SAM DOMAIN PROTEIN"/>
    <property type="match status" value="1"/>
</dbReference>
<organism evidence="2 3">
    <name type="scientific">Brevinema andersonii</name>
    <dbReference type="NCBI Taxonomy" id="34097"/>
    <lineage>
        <taxon>Bacteria</taxon>
        <taxon>Pseudomonadati</taxon>
        <taxon>Spirochaetota</taxon>
        <taxon>Spirochaetia</taxon>
        <taxon>Brevinematales</taxon>
        <taxon>Brevinemataceae</taxon>
        <taxon>Brevinema</taxon>
    </lineage>
</organism>
<dbReference type="Proteomes" id="UP000240042">
    <property type="component" value="Unassembled WGS sequence"/>
</dbReference>
<dbReference type="OrthoDB" id="335556at2"/>
<gene>
    <name evidence="2" type="ORF">SAMN02745150_00297</name>
</gene>
<dbReference type="Gene3D" id="3.20.20.70">
    <property type="entry name" value="Aldolase class I"/>
    <property type="match status" value="1"/>
</dbReference>
<dbReference type="RefSeq" id="WP_092317628.1">
    <property type="nucleotide sequence ID" value="NZ_FOKY01000001.1"/>
</dbReference>
<dbReference type="CDD" id="cd21109">
    <property type="entry name" value="SPASM"/>
    <property type="match status" value="1"/>
</dbReference>
<dbReference type="InterPro" id="IPR023885">
    <property type="entry name" value="4Fe4S-binding_SPASM_dom"/>
</dbReference>
<protein>
    <submittedName>
        <fullName evidence="2">Spiro-SPASM protein</fullName>
    </submittedName>
</protein>
<reference evidence="3" key="1">
    <citation type="submission" date="2016-10" db="EMBL/GenBank/DDBJ databases">
        <authorList>
            <person name="Varghese N."/>
            <person name="Submissions S."/>
        </authorList>
    </citation>
    <scope>NUCLEOTIDE SEQUENCE [LARGE SCALE GENOMIC DNA]</scope>
    <source>
        <strain evidence="3">ATCC 43811</strain>
    </source>
</reference>
<feature type="domain" description="4Fe4S-binding SPASM" evidence="1">
    <location>
        <begin position="394"/>
        <end position="458"/>
    </location>
</feature>
<dbReference type="EMBL" id="FOKY01000001">
    <property type="protein sequence ID" value="SFB69736.1"/>
    <property type="molecule type" value="Genomic_DNA"/>
</dbReference>
<dbReference type="PANTHER" id="PTHR11228:SF7">
    <property type="entry name" value="PQQA PEPTIDE CYCLASE"/>
    <property type="match status" value="1"/>
</dbReference>
<name>A0A1I1D5W1_BREAD</name>